<dbReference type="Proteomes" id="UP000477156">
    <property type="component" value="Unassembled WGS sequence"/>
</dbReference>
<sequence length="330" mass="37655">MTSIIRQTNLAQMIDFAADRARYDECAKKLLTYKAVIAWILKSCTKEFSQYSVNFICDNCLKENIEISSRAVHQDHPDRSKLLDGNEQIDCLNSEANAIKDQTVYYDIRFKAYIPNTEEPVQLIINLEIQLNDTPGYPLVTRGFYYCARMISEQYGTIFTGEHYEKLQKVYSIWICPDPAKKRRNGIFRYHTVQDTVLGKPYETLGSYDLMEVVIVNLGDADKESDLEILDLLNTLFSLSTSSETKKKRLQKDFGIAMTEEFESEVQDMCNLGKALVEQGIEQGVEKKNLSLAKMMIKDKESLDKIEKYTGFSADKLKEIAASIGTNLTA</sequence>
<dbReference type="EMBL" id="WWVF01000007">
    <property type="protein sequence ID" value="MZS88496.1"/>
    <property type="molecule type" value="Genomic_DNA"/>
</dbReference>
<dbReference type="RefSeq" id="WP_155512399.1">
    <property type="nucleotide sequence ID" value="NZ_JADNFN010000009.1"/>
</dbReference>
<accession>A0A6L8XR84</accession>
<evidence type="ECO:0000313" key="1">
    <source>
        <dbReference type="EMBL" id="MZS88496.1"/>
    </source>
</evidence>
<dbReference type="AlphaFoldDB" id="A0A6L8XR84"/>
<comment type="caution">
    <text evidence="1">The sequence shown here is derived from an EMBL/GenBank/DDBJ whole genome shotgun (WGS) entry which is preliminary data.</text>
</comment>
<evidence type="ECO:0008006" key="3">
    <source>
        <dbReference type="Google" id="ProtNLM"/>
    </source>
</evidence>
<proteinExistence type="predicted"/>
<name>A0A6L8XR84_9FIRM</name>
<protein>
    <recommendedName>
        <fullName evidence="3">PD-(D/E)XK nuclease family transposase</fullName>
    </recommendedName>
</protein>
<organism evidence="1 2">
    <name type="scientific">Blautia wexlerae</name>
    <dbReference type="NCBI Taxonomy" id="418240"/>
    <lineage>
        <taxon>Bacteria</taxon>
        <taxon>Bacillati</taxon>
        <taxon>Bacillota</taxon>
        <taxon>Clostridia</taxon>
        <taxon>Lachnospirales</taxon>
        <taxon>Lachnospiraceae</taxon>
        <taxon>Blautia</taxon>
    </lineage>
</organism>
<reference evidence="1 2" key="1">
    <citation type="journal article" date="2019" name="Nat. Med.">
        <title>A library of human gut bacterial isolates paired with longitudinal multiomics data enables mechanistic microbiome research.</title>
        <authorList>
            <person name="Poyet M."/>
            <person name="Groussin M."/>
            <person name="Gibbons S.M."/>
            <person name="Avila-Pacheco J."/>
            <person name="Jiang X."/>
            <person name="Kearney S.M."/>
            <person name="Perrotta A.R."/>
            <person name="Berdy B."/>
            <person name="Zhao S."/>
            <person name="Lieberman T.D."/>
            <person name="Swanson P.K."/>
            <person name="Smith M."/>
            <person name="Roesemann S."/>
            <person name="Alexander J.E."/>
            <person name="Rich S.A."/>
            <person name="Livny J."/>
            <person name="Vlamakis H."/>
            <person name="Clish C."/>
            <person name="Bullock K."/>
            <person name="Deik A."/>
            <person name="Scott J."/>
            <person name="Pierce K.A."/>
            <person name="Xavier R.J."/>
            <person name="Alm E.J."/>
        </authorList>
    </citation>
    <scope>NUCLEOTIDE SEQUENCE [LARGE SCALE GENOMIC DNA]</scope>
    <source>
        <strain evidence="1 2">BIOML-A12</strain>
    </source>
</reference>
<evidence type="ECO:0000313" key="2">
    <source>
        <dbReference type="Proteomes" id="UP000477156"/>
    </source>
</evidence>
<dbReference type="Pfam" id="PF12784">
    <property type="entry name" value="PDDEXK_2"/>
    <property type="match status" value="1"/>
</dbReference>
<gene>
    <name evidence="1" type="ORF">GT712_05180</name>
</gene>